<dbReference type="InterPro" id="IPR015330">
    <property type="entry name" value="DNA_primase/pol_bifunc_N"/>
</dbReference>
<dbReference type="SMART" id="SM00943">
    <property type="entry name" value="Prim-Pol"/>
    <property type="match status" value="1"/>
</dbReference>
<feature type="domain" description="SF3 helicase" evidence="4">
    <location>
        <begin position="447"/>
        <end position="608"/>
    </location>
</feature>
<dbReference type="EMBL" id="LAZR01001455">
    <property type="protein sequence ID" value="KKN44367.1"/>
    <property type="molecule type" value="Genomic_DNA"/>
</dbReference>
<dbReference type="SUPFAM" id="SSF56747">
    <property type="entry name" value="Prim-pol domain"/>
    <property type="match status" value="1"/>
</dbReference>
<dbReference type="InterPro" id="IPR051620">
    <property type="entry name" value="ORF904-like_C"/>
</dbReference>
<dbReference type="InterPro" id="IPR014818">
    <property type="entry name" value="Phage/plasmid_primase_P4_C"/>
</dbReference>
<dbReference type="PANTHER" id="PTHR35372:SF2">
    <property type="entry name" value="SF3 HELICASE DOMAIN-CONTAINING PROTEIN"/>
    <property type="match status" value="1"/>
</dbReference>
<dbReference type="AlphaFoldDB" id="A0A0F9R514"/>
<protein>
    <recommendedName>
        <fullName evidence="4">SF3 helicase domain-containing protein</fullName>
    </recommendedName>
</protein>
<dbReference type="SMART" id="SM00885">
    <property type="entry name" value="D5_N"/>
    <property type="match status" value="1"/>
</dbReference>
<dbReference type="GO" id="GO:0016787">
    <property type="term" value="F:hydrolase activity"/>
    <property type="evidence" value="ECO:0007669"/>
    <property type="project" value="UniProtKB-KW"/>
</dbReference>
<evidence type="ECO:0000313" key="5">
    <source>
        <dbReference type="EMBL" id="KKN44367.1"/>
    </source>
</evidence>
<comment type="caution">
    <text evidence="5">The sequence shown here is derived from an EMBL/GenBank/DDBJ whole genome shotgun (WGS) entry which is preliminary data.</text>
</comment>
<sequence>MSDEVLSLARQYASVLGWRLIPLYALGSRAKRPRGSRWPERSTNSIDRIENWYASYKDDSEGISFGVVTGEGSGIFCIDVDDPDKGWLDLLEDKGELPKTPTVLSGSGGHHYYFAYPSDRVVSSGTSIPVKGVDIRAEGGMIVLPPSPHPSGNTYEWLNSPFDSTIAECPAWLLKAIKEQAGNTDWLPLDAVWDVDQNGHLHHYARMLIHTDWDEDEIRQHFLTKWRSGEIPDTDPLNKWTEASILEPVASGIKAALDQMEAKVPNVNGSEPQQPLRFGSPLGLTDEDNAIRLAYYFDRKVLYATGPGWHVWDTQRWRHDPESLLVGRLAERTTRRIQAEANQHGGKDAERLRKWAKASRNVSRIQAMVSLGRKQKDVKIEHEELDGDATVELLNVADCTLNLRTLECKTPDPMDRITKVCPYPWDSEAPHDEWLQTLDYAFGGDQQMIDFLQRAVGYSLTGLVPEHMFICWGALGMNAKSTIMENLYGAIGSDYATSFNARAVMGAGNENFALSTLAGMRGSRFATASETGENDFLNEDLVKAVTGGDTLSVKFMRQDTFEYRPRFKVWVRTNNRPKVKSTDDPIWRRLVLIPFTNQVPVEARRPRYEVDEMLTAERPGILRWAIEGAQQFFERGFDFPPQVVAATAEYRADNDPIGMFVSENCELVKDESCYRSEFKRQLDYWVQEQYNWRKGPSTMKITEYLQSHYDVGVESTGGNSKYIGIKTLAEPEEWEGR</sequence>
<keyword evidence="1" id="KW-0547">Nucleotide-binding</keyword>
<name>A0A0F9R514_9ZZZZ</name>
<proteinExistence type="predicted"/>
<evidence type="ECO:0000256" key="1">
    <source>
        <dbReference type="ARBA" id="ARBA00022741"/>
    </source>
</evidence>
<accession>A0A0F9R514</accession>
<dbReference type="Pfam" id="PF08706">
    <property type="entry name" value="D5_N"/>
    <property type="match status" value="1"/>
</dbReference>
<dbReference type="SUPFAM" id="SSF52540">
    <property type="entry name" value="P-loop containing nucleoside triphosphate hydrolases"/>
    <property type="match status" value="1"/>
</dbReference>
<reference evidence="5" key="1">
    <citation type="journal article" date="2015" name="Nature">
        <title>Complex archaea that bridge the gap between prokaryotes and eukaryotes.</title>
        <authorList>
            <person name="Spang A."/>
            <person name="Saw J.H."/>
            <person name="Jorgensen S.L."/>
            <person name="Zaremba-Niedzwiedzka K."/>
            <person name="Martijn J."/>
            <person name="Lind A.E."/>
            <person name="van Eijk R."/>
            <person name="Schleper C."/>
            <person name="Guy L."/>
            <person name="Ettema T.J."/>
        </authorList>
    </citation>
    <scope>NUCLEOTIDE SEQUENCE</scope>
</reference>
<dbReference type="NCBIfam" id="TIGR01613">
    <property type="entry name" value="primase_Cterm"/>
    <property type="match status" value="1"/>
</dbReference>
<keyword evidence="2" id="KW-0378">Hydrolase</keyword>
<dbReference type="InterPro" id="IPR014015">
    <property type="entry name" value="Helicase_SF3_DNA-vir"/>
</dbReference>
<organism evidence="5">
    <name type="scientific">marine sediment metagenome</name>
    <dbReference type="NCBI Taxonomy" id="412755"/>
    <lineage>
        <taxon>unclassified sequences</taxon>
        <taxon>metagenomes</taxon>
        <taxon>ecological metagenomes</taxon>
    </lineage>
</organism>
<evidence type="ECO:0000259" key="4">
    <source>
        <dbReference type="PROSITE" id="PS51206"/>
    </source>
</evidence>
<evidence type="ECO:0000256" key="2">
    <source>
        <dbReference type="ARBA" id="ARBA00022801"/>
    </source>
</evidence>
<dbReference type="Pfam" id="PF09250">
    <property type="entry name" value="Prim-Pol"/>
    <property type="match status" value="1"/>
</dbReference>
<dbReference type="PANTHER" id="PTHR35372">
    <property type="entry name" value="ATP BINDING PROTEIN-RELATED"/>
    <property type="match status" value="1"/>
</dbReference>
<dbReference type="Gene3D" id="3.40.50.300">
    <property type="entry name" value="P-loop containing nucleotide triphosphate hydrolases"/>
    <property type="match status" value="1"/>
</dbReference>
<keyword evidence="3" id="KW-0067">ATP-binding</keyword>
<dbReference type="CDD" id="cd04859">
    <property type="entry name" value="Prim_Pol"/>
    <property type="match status" value="1"/>
</dbReference>
<dbReference type="InterPro" id="IPR006500">
    <property type="entry name" value="Helicase_put_C_phage/plasmid"/>
</dbReference>
<dbReference type="PROSITE" id="PS51206">
    <property type="entry name" value="SF3_HELICASE_1"/>
    <property type="match status" value="1"/>
</dbReference>
<gene>
    <name evidence="5" type="ORF">LCGC14_0693630</name>
</gene>
<dbReference type="GO" id="GO:0005524">
    <property type="term" value="F:ATP binding"/>
    <property type="evidence" value="ECO:0007669"/>
    <property type="project" value="UniProtKB-KW"/>
</dbReference>
<dbReference type="InterPro" id="IPR027417">
    <property type="entry name" value="P-loop_NTPase"/>
</dbReference>
<evidence type="ECO:0000256" key="3">
    <source>
        <dbReference type="ARBA" id="ARBA00022840"/>
    </source>
</evidence>